<sequence>MKQETDNALFEKLLGNAESIDFLKLIKVFLSRWWWIVTSVVLAGIVCFLYLKIVTPLYIGSVTLKYTSKQSELDGLTGGNSPLMLGTGNIDYLTEKFNVRSPEVVKNALVKLNNPFSFYRLKAFRRVDVYPFQPIELEVLDFDADTYQYGIFTLDEELQLRYQVGANERLIPLKKRSVVTLPGLIFRVKEIHTAPGYLYEFSYNDPQRLTNQFVGRIDMEETEDAMPVMNLLFRHHNVDFTKDFLEKLVESYEENDLRQKQQSSDLTIHFIKDQVNIYSASLKEAARELELFKQKNQLLDVSSSALEITGKVRELEQRKNELEIQKAYISMLESNMGKTFETVDYLSVGLDGSTDAVLLSLLEGFNSLITQRKGLLQKYSPKSATVQNIDEQLNKFRSQILDNVALQKQKNNRTLSILSENIAILKRQFGQIPALEKNFIYLQSNFEVNKGIYSMLVNKEIESSIVRAGMLPSFRVITQFDTDKVSPKPTRIILIFLMGGLMLGLGLVWMARMLNSTFTDPSRIEQHPRVQLLGIVHHFPEKTSISPQDVTRFLHDRTVFTESLTALRTRISFSKTSLIKDNKPGQGKLLLITSEQAGEGKSFITVNLALSFSKIGKKVLIIGADLRKSRIHLYFRPEHPYGLSQYLEEPGDIKRLIYSSTQKNLDYIPAGPAPFNPAELMQNAVFEDILSYCRETYDYILLDTAPVGLVSDNIPLLRHADYVLFIVRWLYSNPDSFRLAGQLADEYALSEVSVIVNDFAPDNLYSSLITGSYYGSTYSHYQYNYGYNASGYLGNAQSRWKKMLGKIVNFKKK</sequence>
<evidence type="ECO:0000256" key="15">
    <source>
        <dbReference type="ARBA" id="ARBA00051245"/>
    </source>
</evidence>
<feature type="transmembrane region" description="Helical" evidence="16">
    <location>
        <begin position="33"/>
        <end position="51"/>
    </location>
</feature>
<keyword evidence="10 20" id="KW-0418">Kinase</keyword>
<dbReference type="InterPro" id="IPR027417">
    <property type="entry name" value="P-loop_NTPase"/>
</dbReference>
<evidence type="ECO:0000256" key="12">
    <source>
        <dbReference type="ARBA" id="ARBA00022989"/>
    </source>
</evidence>
<name>A0A4R4K7H9_9BACT</name>
<dbReference type="Pfam" id="PF13807">
    <property type="entry name" value="GNVR"/>
    <property type="match status" value="1"/>
</dbReference>
<evidence type="ECO:0000313" key="20">
    <source>
        <dbReference type="EMBL" id="TDB63460.1"/>
    </source>
</evidence>
<keyword evidence="6" id="KW-0997">Cell inner membrane</keyword>
<dbReference type="InterPro" id="IPR025669">
    <property type="entry name" value="AAA_dom"/>
</dbReference>
<evidence type="ECO:0000256" key="14">
    <source>
        <dbReference type="ARBA" id="ARBA00023137"/>
    </source>
</evidence>
<dbReference type="GO" id="GO:0005886">
    <property type="term" value="C:plasma membrane"/>
    <property type="evidence" value="ECO:0007669"/>
    <property type="project" value="UniProtKB-SubCell"/>
</dbReference>
<evidence type="ECO:0000256" key="11">
    <source>
        <dbReference type="ARBA" id="ARBA00022840"/>
    </source>
</evidence>
<comment type="catalytic activity">
    <reaction evidence="15">
        <text>L-tyrosyl-[protein] + ATP = O-phospho-L-tyrosyl-[protein] + ADP + H(+)</text>
        <dbReference type="Rhea" id="RHEA:10596"/>
        <dbReference type="Rhea" id="RHEA-COMP:10136"/>
        <dbReference type="Rhea" id="RHEA-COMP:20101"/>
        <dbReference type="ChEBI" id="CHEBI:15378"/>
        <dbReference type="ChEBI" id="CHEBI:30616"/>
        <dbReference type="ChEBI" id="CHEBI:46858"/>
        <dbReference type="ChEBI" id="CHEBI:61978"/>
        <dbReference type="ChEBI" id="CHEBI:456216"/>
        <dbReference type="EC" id="2.7.10.2"/>
    </reaction>
</comment>
<dbReference type="InterPro" id="IPR050445">
    <property type="entry name" value="Bact_polysacc_biosynth/exp"/>
</dbReference>
<keyword evidence="5" id="KW-1003">Cell membrane</keyword>
<evidence type="ECO:0000259" key="19">
    <source>
        <dbReference type="Pfam" id="PF13807"/>
    </source>
</evidence>
<organism evidence="20 21">
    <name type="scientific">Arundinibacter roseus</name>
    <dbReference type="NCBI Taxonomy" id="2070510"/>
    <lineage>
        <taxon>Bacteria</taxon>
        <taxon>Pseudomonadati</taxon>
        <taxon>Bacteroidota</taxon>
        <taxon>Cytophagia</taxon>
        <taxon>Cytophagales</taxon>
        <taxon>Spirosomataceae</taxon>
        <taxon>Arundinibacter</taxon>
    </lineage>
</organism>
<evidence type="ECO:0000259" key="18">
    <source>
        <dbReference type="Pfam" id="PF13614"/>
    </source>
</evidence>
<dbReference type="InterPro" id="IPR005702">
    <property type="entry name" value="Wzc-like_C"/>
</dbReference>
<dbReference type="PANTHER" id="PTHR32309">
    <property type="entry name" value="TYROSINE-PROTEIN KINASE"/>
    <property type="match status" value="1"/>
</dbReference>
<evidence type="ECO:0000256" key="8">
    <source>
        <dbReference type="ARBA" id="ARBA00022692"/>
    </source>
</evidence>
<evidence type="ECO:0000256" key="3">
    <source>
        <dbReference type="ARBA" id="ARBA00008883"/>
    </source>
</evidence>
<dbReference type="Pfam" id="PF02706">
    <property type="entry name" value="Wzz"/>
    <property type="match status" value="1"/>
</dbReference>
<evidence type="ECO:0000256" key="1">
    <source>
        <dbReference type="ARBA" id="ARBA00004429"/>
    </source>
</evidence>
<dbReference type="Pfam" id="PF13614">
    <property type="entry name" value="AAA_31"/>
    <property type="match status" value="1"/>
</dbReference>
<dbReference type="SUPFAM" id="SSF52540">
    <property type="entry name" value="P-loop containing nucleoside triphosphate hydrolases"/>
    <property type="match status" value="1"/>
</dbReference>
<comment type="caution">
    <text evidence="20">The sequence shown here is derived from an EMBL/GenBank/DDBJ whole genome shotgun (WGS) entry which is preliminary data.</text>
</comment>
<comment type="subcellular location">
    <subcellularLocation>
        <location evidence="1">Cell inner membrane</location>
        <topology evidence="1">Multi-pass membrane protein</topology>
    </subcellularLocation>
</comment>
<gene>
    <name evidence="20" type="ORF">EZE20_17010</name>
</gene>
<dbReference type="PANTHER" id="PTHR32309:SF13">
    <property type="entry name" value="FERRIC ENTEROBACTIN TRANSPORT PROTEIN FEPE"/>
    <property type="match status" value="1"/>
</dbReference>
<evidence type="ECO:0000313" key="21">
    <source>
        <dbReference type="Proteomes" id="UP000295706"/>
    </source>
</evidence>
<dbReference type="NCBIfam" id="TIGR01007">
    <property type="entry name" value="eps_fam"/>
    <property type="match status" value="1"/>
</dbReference>
<evidence type="ECO:0000256" key="16">
    <source>
        <dbReference type="SAM" id="Phobius"/>
    </source>
</evidence>
<evidence type="ECO:0000256" key="13">
    <source>
        <dbReference type="ARBA" id="ARBA00023136"/>
    </source>
</evidence>
<evidence type="ECO:0000256" key="9">
    <source>
        <dbReference type="ARBA" id="ARBA00022741"/>
    </source>
</evidence>
<dbReference type="GO" id="GO:0004715">
    <property type="term" value="F:non-membrane spanning protein tyrosine kinase activity"/>
    <property type="evidence" value="ECO:0007669"/>
    <property type="project" value="UniProtKB-EC"/>
</dbReference>
<feature type="domain" description="Tyrosine-protein kinase G-rich" evidence="19">
    <location>
        <begin position="435"/>
        <end position="510"/>
    </location>
</feature>
<dbReference type="Proteomes" id="UP000295706">
    <property type="component" value="Unassembled WGS sequence"/>
</dbReference>
<comment type="similarity">
    <text evidence="3">Belongs to the etk/wzc family.</text>
</comment>
<evidence type="ECO:0000256" key="5">
    <source>
        <dbReference type="ARBA" id="ARBA00022475"/>
    </source>
</evidence>
<feature type="transmembrane region" description="Helical" evidence="16">
    <location>
        <begin position="492"/>
        <end position="511"/>
    </location>
</feature>
<accession>A0A4R4K7H9</accession>
<dbReference type="InterPro" id="IPR003856">
    <property type="entry name" value="LPS_length_determ_N"/>
</dbReference>
<keyword evidence="12 16" id="KW-1133">Transmembrane helix</keyword>
<dbReference type="EMBL" id="SMJU01000010">
    <property type="protein sequence ID" value="TDB63460.1"/>
    <property type="molecule type" value="Genomic_DNA"/>
</dbReference>
<reference evidence="20 21" key="1">
    <citation type="submission" date="2019-02" db="EMBL/GenBank/DDBJ databases">
        <title>Arundinibacter roseus gen. nov., sp. nov., a new member of the family Cytophagaceae.</title>
        <authorList>
            <person name="Szuroczki S."/>
            <person name="Khayer B."/>
            <person name="Sproer C."/>
            <person name="Toumi M."/>
            <person name="Szabo A."/>
            <person name="Felfoldi T."/>
            <person name="Schumann P."/>
            <person name="Toth E."/>
        </authorList>
    </citation>
    <scope>NUCLEOTIDE SEQUENCE [LARGE SCALE GENOMIC DNA]</scope>
    <source>
        <strain evidence="20 21">DMA-k-7a</strain>
    </source>
</reference>
<comment type="similarity">
    <text evidence="2">Belongs to the CpsD/CapB family.</text>
</comment>
<dbReference type="OrthoDB" id="9794577at2"/>
<dbReference type="CDD" id="cd05387">
    <property type="entry name" value="BY-kinase"/>
    <property type="match status" value="1"/>
</dbReference>
<protein>
    <recommendedName>
        <fullName evidence="4">non-specific protein-tyrosine kinase</fullName>
        <ecNumber evidence="4">2.7.10.2</ecNumber>
    </recommendedName>
</protein>
<dbReference type="AlphaFoldDB" id="A0A4R4K7H9"/>
<evidence type="ECO:0000256" key="10">
    <source>
        <dbReference type="ARBA" id="ARBA00022777"/>
    </source>
</evidence>
<dbReference type="InterPro" id="IPR032807">
    <property type="entry name" value="GNVR"/>
</dbReference>
<dbReference type="RefSeq" id="WP_132119849.1">
    <property type="nucleotide sequence ID" value="NZ_SMJU01000010.1"/>
</dbReference>
<evidence type="ECO:0000256" key="2">
    <source>
        <dbReference type="ARBA" id="ARBA00007316"/>
    </source>
</evidence>
<evidence type="ECO:0000256" key="6">
    <source>
        <dbReference type="ARBA" id="ARBA00022519"/>
    </source>
</evidence>
<evidence type="ECO:0000259" key="17">
    <source>
        <dbReference type="Pfam" id="PF02706"/>
    </source>
</evidence>
<evidence type="ECO:0000256" key="7">
    <source>
        <dbReference type="ARBA" id="ARBA00022679"/>
    </source>
</evidence>
<dbReference type="Gene3D" id="3.40.50.300">
    <property type="entry name" value="P-loop containing nucleotide triphosphate hydrolases"/>
    <property type="match status" value="1"/>
</dbReference>
<evidence type="ECO:0000256" key="4">
    <source>
        <dbReference type="ARBA" id="ARBA00011903"/>
    </source>
</evidence>
<dbReference type="EC" id="2.7.10.2" evidence="4"/>
<feature type="domain" description="Polysaccharide chain length determinant N-terminal" evidence="17">
    <location>
        <begin position="18"/>
        <end position="109"/>
    </location>
</feature>
<keyword evidence="11" id="KW-0067">ATP-binding</keyword>
<keyword evidence="9" id="KW-0547">Nucleotide-binding</keyword>
<feature type="domain" description="AAA" evidence="18">
    <location>
        <begin position="590"/>
        <end position="727"/>
    </location>
</feature>
<keyword evidence="7 20" id="KW-0808">Transferase</keyword>
<keyword evidence="21" id="KW-1185">Reference proteome</keyword>
<dbReference type="GO" id="GO:0005524">
    <property type="term" value="F:ATP binding"/>
    <property type="evidence" value="ECO:0007669"/>
    <property type="project" value="UniProtKB-KW"/>
</dbReference>
<keyword evidence="13 16" id="KW-0472">Membrane</keyword>
<keyword evidence="14" id="KW-0829">Tyrosine-protein kinase</keyword>
<proteinExistence type="inferred from homology"/>
<keyword evidence="8 16" id="KW-0812">Transmembrane</keyword>